<evidence type="ECO:0000256" key="1">
    <source>
        <dbReference type="SAM" id="Phobius"/>
    </source>
</evidence>
<organism evidence="2">
    <name type="scientific">Arundo donax</name>
    <name type="common">Giant reed</name>
    <name type="synonym">Donax arundinaceus</name>
    <dbReference type="NCBI Taxonomy" id="35708"/>
    <lineage>
        <taxon>Eukaryota</taxon>
        <taxon>Viridiplantae</taxon>
        <taxon>Streptophyta</taxon>
        <taxon>Embryophyta</taxon>
        <taxon>Tracheophyta</taxon>
        <taxon>Spermatophyta</taxon>
        <taxon>Magnoliopsida</taxon>
        <taxon>Liliopsida</taxon>
        <taxon>Poales</taxon>
        <taxon>Poaceae</taxon>
        <taxon>PACMAD clade</taxon>
        <taxon>Arundinoideae</taxon>
        <taxon>Arundineae</taxon>
        <taxon>Arundo</taxon>
    </lineage>
</organism>
<protein>
    <submittedName>
        <fullName evidence="2">Uncharacterized protein</fullName>
    </submittedName>
</protein>
<reference evidence="2" key="2">
    <citation type="journal article" date="2015" name="Data Brief">
        <title>Shoot transcriptome of the giant reed, Arundo donax.</title>
        <authorList>
            <person name="Barrero R.A."/>
            <person name="Guerrero F.D."/>
            <person name="Moolhuijzen P."/>
            <person name="Goolsby J.A."/>
            <person name="Tidwell J."/>
            <person name="Bellgard S.E."/>
            <person name="Bellgard M.I."/>
        </authorList>
    </citation>
    <scope>NUCLEOTIDE SEQUENCE</scope>
    <source>
        <tissue evidence="2">Shoot tissue taken approximately 20 cm above the soil surface</tissue>
    </source>
</reference>
<proteinExistence type="predicted"/>
<sequence>MAGCFLSCTFLLGLFLSYHFFFFLHLADIWGCLVIDFGVGLVLYFLYSFLAG</sequence>
<keyword evidence="1" id="KW-1133">Transmembrane helix</keyword>
<evidence type="ECO:0000313" key="2">
    <source>
        <dbReference type="EMBL" id="JAD77652.1"/>
    </source>
</evidence>
<dbReference type="EMBL" id="GBRH01220243">
    <property type="protein sequence ID" value="JAD77652.1"/>
    <property type="molecule type" value="Transcribed_RNA"/>
</dbReference>
<feature type="transmembrane region" description="Helical" evidence="1">
    <location>
        <begin position="27"/>
        <end position="47"/>
    </location>
</feature>
<dbReference type="AlphaFoldDB" id="A0A0A9D1P5"/>
<keyword evidence="1" id="KW-0472">Membrane</keyword>
<reference evidence="2" key="1">
    <citation type="submission" date="2014-09" db="EMBL/GenBank/DDBJ databases">
        <authorList>
            <person name="Magalhaes I.L.F."/>
            <person name="Oliveira U."/>
            <person name="Santos F.R."/>
            <person name="Vidigal T.H.D.A."/>
            <person name="Brescovit A.D."/>
            <person name="Santos A.J."/>
        </authorList>
    </citation>
    <scope>NUCLEOTIDE SEQUENCE</scope>
    <source>
        <tissue evidence="2">Shoot tissue taken approximately 20 cm above the soil surface</tissue>
    </source>
</reference>
<keyword evidence="1" id="KW-0812">Transmembrane</keyword>
<accession>A0A0A9D1P5</accession>
<name>A0A0A9D1P5_ARUDO</name>